<feature type="chain" id="PRO_5040504464" evidence="3">
    <location>
        <begin position="23"/>
        <end position="557"/>
    </location>
</feature>
<dbReference type="InterPro" id="IPR051614">
    <property type="entry name" value="UPF0045_domain"/>
</dbReference>
<name>A0A9P9R6T8_FUSRE</name>
<proteinExistence type="inferred from homology"/>
<keyword evidence="6" id="KW-1185">Reference proteome</keyword>
<reference evidence="5" key="1">
    <citation type="journal article" date="2021" name="Nat. Commun.">
        <title>Genetic determinants of endophytism in the Arabidopsis root mycobiome.</title>
        <authorList>
            <person name="Mesny F."/>
            <person name="Miyauchi S."/>
            <person name="Thiergart T."/>
            <person name="Pickel B."/>
            <person name="Atanasova L."/>
            <person name="Karlsson M."/>
            <person name="Huettel B."/>
            <person name="Barry K.W."/>
            <person name="Haridas S."/>
            <person name="Chen C."/>
            <person name="Bauer D."/>
            <person name="Andreopoulos W."/>
            <person name="Pangilinan J."/>
            <person name="LaButti K."/>
            <person name="Riley R."/>
            <person name="Lipzen A."/>
            <person name="Clum A."/>
            <person name="Drula E."/>
            <person name="Henrissat B."/>
            <person name="Kohler A."/>
            <person name="Grigoriev I.V."/>
            <person name="Martin F.M."/>
            <person name="Hacquard S."/>
        </authorList>
    </citation>
    <scope>NUCLEOTIDE SEQUENCE</scope>
    <source>
        <strain evidence="5">MPI-CAGE-AT-0023</strain>
    </source>
</reference>
<dbReference type="GeneID" id="70224951"/>
<dbReference type="RefSeq" id="XP_046055174.1">
    <property type="nucleotide sequence ID" value="XM_046194997.1"/>
</dbReference>
<dbReference type="AlphaFoldDB" id="A0A9P9R6T8"/>
<dbReference type="Pfam" id="PF26146">
    <property type="entry name" value="PI-PLC_X"/>
    <property type="match status" value="1"/>
</dbReference>
<evidence type="ECO:0000256" key="1">
    <source>
        <dbReference type="ARBA" id="ARBA00010272"/>
    </source>
</evidence>
<dbReference type="NCBIfam" id="TIGR00106">
    <property type="entry name" value="MTH1187 family thiamine-binding protein"/>
    <property type="match status" value="1"/>
</dbReference>
<dbReference type="GO" id="GO:0005829">
    <property type="term" value="C:cytosol"/>
    <property type="evidence" value="ECO:0007669"/>
    <property type="project" value="TreeGrafter"/>
</dbReference>
<dbReference type="InterPro" id="IPR002767">
    <property type="entry name" value="Thiamine_BP"/>
</dbReference>
<comment type="caution">
    <text evidence="5">The sequence shown here is derived from an EMBL/GenBank/DDBJ whole genome shotgun (WGS) entry which is preliminary data.</text>
</comment>
<feature type="region of interest" description="Disordered" evidence="2">
    <location>
        <begin position="528"/>
        <end position="557"/>
    </location>
</feature>
<dbReference type="PANTHER" id="PTHR33777:SF1">
    <property type="entry name" value="UPF0045 PROTEIN ECM15"/>
    <property type="match status" value="1"/>
</dbReference>
<evidence type="ECO:0000256" key="3">
    <source>
        <dbReference type="SAM" id="SignalP"/>
    </source>
</evidence>
<evidence type="ECO:0000313" key="5">
    <source>
        <dbReference type="EMBL" id="KAH7267355.1"/>
    </source>
</evidence>
<dbReference type="Gene3D" id="3.20.20.190">
    <property type="entry name" value="Phosphatidylinositol (PI) phosphodiesterase"/>
    <property type="match status" value="1"/>
</dbReference>
<dbReference type="InterPro" id="IPR017946">
    <property type="entry name" value="PLC-like_Pdiesterase_TIM-brl"/>
</dbReference>
<dbReference type="EMBL" id="JAGMUX010000002">
    <property type="protein sequence ID" value="KAH7267355.1"/>
    <property type="molecule type" value="Genomic_DNA"/>
</dbReference>
<dbReference type="CDD" id="cd08588">
    <property type="entry name" value="PI-PLCc_At5g67130_like"/>
    <property type="match status" value="1"/>
</dbReference>
<evidence type="ECO:0000256" key="2">
    <source>
        <dbReference type="SAM" id="MobiDB-lite"/>
    </source>
</evidence>
<sequence length="557" mass="60387">MLQSSLLSVVAGVLTATSTVYALPQSNSGSGSGSSTACNNSPDLCNRSYNNITHMGAHGSSFLRDGNNGLAVAGNQNFNATDALDAGLRLLQAQVHKENNTLRLCHTSCDILDAGPLEDWLTKINVWMKANKNEVVTLLLVNSDDAKPDEFGQAINGSGIAELAYAPASQEPTSEWPTLKSMIDNSTRLVTFVTNIDASTQYPYLMPEFDYVFETAFEVPSLTGFNCTVNRPSKIKDGATAMASNYMGLVNHFKYQSLSDNSDLFVPDTENIDTVNSDGTSEDGQLGKHLQECRQEWGAVPNFVLVDFFEKGQVLAATDKMNGISDATGREEVSDESMGSTTDRQVGMVALTAFVAAAVLLHSSTISLSSLFYTRHYLHSNIISNSGIMKSLMIATSCQPIGSDLRPNFKTHNPRISSIDSSYFHLHSQSYFISLKQEPGIFTMNYDSIATPESCYVDFCLLPIGTGTVSVAEDIAEVQKVLKASGLKYTLHSAGTTVEGSWNEVMAAVGKAHAVVHRRGVVRIQSSMRVGSRTDKKQTAEDKVKRVENLLAKDESK</sequence>
<gene>
    <name evidence="5" type="ORF">BKA55DRAFT_589771</name>
</gene>
<feature type="signal peptide" evidence="3">
    <location>
        <begin position="1"/>
        <end position="22"/>
    </location>
</feature>
<evidence type="ECO:0000259" key="4">
    <source>
        <dbReference type="Pfam" id="PF01910"/>
    </source>
</evidence>
<accession>A0A9P9R6T8</accession>
<feature type="domain" description="Thiamine-binding protein" evidence="4">
    <location>
        <begin position="457"/>
        <end position="548"/>
    </location>
</feature>
<evidence type="ECO:0000313" key="6">
    <source>
        <dbReference type="Proteomes" id="UP000720189"/>
    </source>
</evidence>
<organism evidence="5 6">
    <name type="scientific">Fusarium redolens</name>
    <dbReference type="NCBI Taxonomy" id="48865"/>
    <lineage>
        <taxon>Eukaryota</taxon>
        <taxon>Fungi</taxon>
        <taxon>Dikarya</taxon>
        <taxon>Ascomycota</taxon>
        <taxon>Pezizomycotina</taxon>
        <taxon>Sordariomycetes</taxon>
        <taxon>Hypocreomycetidae</taxon>
        <taxon>Hypocreales</taxon>
        <taxon>Nectriaceae</taxon>
        <taxon>Fusarium</taxon>
        <taxon>Fusarium redolens species complex</taxon>
    </lineage>
</organism>
<feature type="compositionally biased region" description="Basic and acidic residues" evidence="2">
    <location>
        <begin position="532"/>
        <end position="557"/>
    </location>
</feature>
<dbReference type="InterPro" id="IPR029756">
    <property type="entry name" value="MTH1187/YkoF-like"/>
</dbReference>
<dbReference type="SUPFAM" id="SSF51695">
    <property type="entry name" value="PLC-like phosphodiesterases"/>
    <property type="match status" value="1"/>
</dbReference>
<keyword evidence="3" id="KW-0732">Signal</keyword>
<comment type="similarity">
    <text evidence="1">Belongs to the UPF0045 family.</text>
</comment>
<dbReference type="GO" id="GO:0006629">
    <property type="term" value="P:lipid metabolic process"/>
    <property type="evidence" value="ECO:0007669"/>
    <property type="project" value="InterPro"/>
</dbReference>
<dbReference type="Proteomes" id="UP000720189">
    <property type="component" value="Unassembled WGS sequence"/>
</dbReference>
<dbReference type="GO" id="GO:0008081">
    <property type="term" value="F:phosphoric diester hydrolase activity"/>
    <property type="evidence" value="ECO:0007669"/>
    <property type="project" value="InterPro"/>
</dbReference>
<dbReference type="PANTHER" id="PTHR33777">
    <property type="entry name" value="UPF0045 PROTEIN ECM15"/>
    <property type="match status" value="1"/>
</dbReference>
<dbReference type="Pfam" id="PF01910">
    <property type="entry name" value="Thiamine_BP"/>
    <property type="match status" value="1"/>
</dbReference>
<dbReference type="Gene3D" id="3.30.70.930">
    <property type="match status" value="1"/>
</dbReference>
<dbReference type="OrthoDB" id="7984201at2759"/>
<dbReference type="SUPFAM" id="SSF89957">
    <property type="entry name" value="MTH1187/YkoF-like"/>
    <property type="match status" value="1"/>
</dbReference>
<protein>
    <submittedName>
        <fullName evidence="5">PLC-like phosphodiesterase</fullName>
    </submittedName>
</protein>